<dbReference type="CDD" id="cd06850">
    <property type="entry name" value="biotinyl_domain"/>
    <property type="match status" value="1"/>
</dbReference>
<reference evidence="10 11" key="1">
    <citation type="journal article" date="2014" name="J. Infect. Dis.">
        <title>Molecular characterization of a novel botulinum neurotoxin type H gene.</title>
        <authorList>
            <person name="Dover N."/>
            <person name="Barash J.R."/>
            <person name="Hill K.K."/>
            <person name="Xie G."/>
            <person name="Arnon S.S."/>
        </authorList>
    </citation>
    <scope>NUCLEOTIDE SEQUENCE [LARGE SCALE GENOMIC DNA]</scope>
    <source>
        <strain evidence="10 11">IBCA10-7060</strain>
    </source>
</reference>
<evidence type="ECO:0000259" key="9">
    <source>
        <dbReference type="PROSITE" id="PS50968"/>
    </source>
</evidence>
<evidence type="ECO:0000256" key="4">
    <source>
        <dbReference type="ARBA" id="ARBA00022832"/>
    </source>
</evidence>
<evidence type="ECO:0000256" key="8">
    <source>
        <dbReference type="RuleBase" id="RU364072"/>
    </source>
</evidence>
<dbReference type="AlphaFoldDB" id="A0A0A2HHS5"/>
<dbReference type="PROSITE" id="PS50968">
    <property type="entry name" value="BIOTINYL_LIPOYL"/>
    <property type="match status" value="1"/>
</dbReference>
<dbReference type="Proteomes" id="UP000663464">
    <property type="component" value="Chromosome"/>
</dbReference>
<dbReference type="FunFam" id="2.40.50.100:FF:000003">
    <property type="entry name" value="Acetyl-CoA carboxylase biotin carboxyl carrier protein"/>
    <property type="match status" value="1"/>
</dbReference>
<dbReference type="InterPro" id="IPR001882">
    <property type="entry name" value="Biotin_BS"/>
</dbReference>
<keyword evidence="6 8" id="KW-0275">Fatty acid biosynthesis</keyword>
<accession>A0A0A2HHS5</accession>
<keyword evidence="7 8" id="KW-0092">Biotin</keyword>
<dbReference type="InterPro" id="IPR011053">
    <property type="entry name" value="Single_hybrid_motif"/>
</dbReference>
<dbReference type="InterPro" id="IPR001249">
    <property type="entry name" value="AcCoA_biotinCC"/>
</dbReference>
<dbReference type="RefSeq" id="WP_030032610.1">
    <property type="nucleotide sequence ID" value="NZ_CP027779.1"/>
</dbReference>
<evidence type="ECO:0000256" key="2">
    <source>
        <dbReference type="ARBA" id="ARBA00017562"/>
    </source>
</evidence>
<comment type="function">
    <text evidence="8">This protein is a component of the acetyl coenzyme A carboxylase complex; first, biotin carboxylase catalyzes the carboxylation of the carrier protein and then the transcarboxylase transfers the carboxyl group to form malonyl-CoA.</text>
</comment>
<dbReference type="SUPFAM" id="SSF51230">
    <property type="entry name" value="Single hybrid motif"/>
    <property type="match status" value="1"/>
</dbReference>
<evidence type="ECO:0000256" key="5">
    <source>
        <dbReference type="ARBA" id="ARBA00023098"/>
    </source>
</evidence>
<comment type="pathway">
    <text evidence="1 8">Lipid metabolism; fatty acid biosynthesis.</text>
</comment>
<dbReference type="InterPro" id="IPR000089">
    <property type="entry name" value="Biotin_lipoyl"/>
</dbReference>
<dbReference type="PROSITE" id="PS00188">
    <property type="entry name" value="BIOTIN"/>
    <property type="match status" value="1"/>
</dbReference>
<organism evidence="10 11">
    <name type="scientific">Clostridium botulinum</name>
    <dbReference type="NCBI Taxonomy" id="1491"/>
    <lineage>
        <taxon>Bacteria</taxon>
        <taxon>Bacillati</taxon>
        <taxon>Bacillota</taxon>
        <taxon>Clostridia</taxon>
        <taxon>Eubacteriales</taxon>
        <taxon>Clostridiaceae</taxon>
        <taxon>Clostridium</taxon>
    </lineage>
</organism>
<evidence type="ECO:0000256" key="3">
    <source>
        <dbReference type="ARBA" id="ARBA00022516"/>
    </source>
</evidence>
<feature type="domain" description="Lipoyl-binding" evidence="9">
    <location>
        <begin position="80"/>
        <end position="156"/>
    </location>
</feature>
<dbReference type="NCBIfam" id="TIGR00531">
    <property type="entry name" value="BCCP"/>
    <property type="match status" value="1"/>
</dbReference>
<evidence type="ECO:0000256" key="1">
    <source>
        <dbReference type="ARBA" id="ARBA00005194"/>
    </source>
</evidence>
<evidence type="ECO:0000256" key="7">
    <source>
        <dbReference type="ARBA" id="ARBA00023267"/>
    </source>
</evidence>
<evidence type="ECO:0000313" key="10">
    <source>
        <dbReference type="EMBL" id="QRI53530.1"/>
    </source>
</evidence>
<keyword evidence="3 8" id="KW-0444">Lipid biosynthesis</keyword>
<keyword evidence="4 8" id="KW-0276">Fatty acid metabolism</keyword>
<sequence length="158" mass="17937">MDFKGIENLIKAMSESNLSSMDIEYNGIAIKMKKENNKIYKQETISGEYEKENRDNIVEEKKLDLLNNEEKTDISMGDNFIEIVSPIVGTFYESPGVDKKPYVKVGDKVKKGDTVCIVEAMKVMNEIEAEVDGEIVDVLVENEQMVQYGEALFKIKPL</sequence>
<dbReference type="InterPro" id="IPR050709">
    <property type="entry name" value="Biotin_Carboxyl_Carrier/Decarb"/>
</dbReference>
<evidence type="ECO:0000313" key="11">
    <source>
        <dbReference type="Proteomes" id="UP000663464"/>
    </source>
</evidence>
<dbReference type="Gene3D" id="2.40.50.100">
    <property type="match status" value="1"/>
</dbReference>
<dbReference type="PRINTS" id="PR01071">
    <property type="entry name" value="ACOABIOTINCC"/>
</dbReference>
<proteinExistence type="predicted"/>
<gene>
    <name evidence="10" type="primary">accB</name>
    <name evidence="10" type="ORF">JQS73_19460</name>
</gene>
<keyword evidence="5 8" id="KW-0443">Lipid metabolism</keyword>
<dbReference type="GO" id="GO:0003989">
    <property type="term" value="F:acetyl-CoA carboxylase activity"/>
    <property type="evidence" value="ECO:0007669"/>
    <property type="project" value="InterPro"/>
</dbReference>
<evidence type="ECO:0000256" key="6">
    <source>
        <dbReference type="ARBA" id="ARBA00023160"/>
    </source>
</evidence>
<dbReference type="GO" id="GO:0009317">
    <property type="term" value="C:acetyl-CoA carboxylase complex"/>
    <property type="evidence" value="ECO:0007669"/>
    <property type="project" value="InterPro"/>
</dbReference>
<dbReference type="PANTHER" id="PTHR45266">
    <property type="entry name" value="OXALOACETATE DECARBOXYLASE ALPHA CHAIN"/>
    <property type="match status" value="1"/>
</dbReference>
<dbReference type="GO" id="GO:0006633">
    <property type="term" value="P:fatty acid biosynthetic process"/>
    <property type="evidence" value="ECO:0007669"/>
    <property type="project" value="UniProtKB-UniPathway"/>
</dbReference>
<protein>
    <recommendedName>
        <fullName evidence="2 8">Biotin carboxyl carrier protein of acetyl-CoA carboxylase</fullName>
    </recommendedName>
</protein>
<dbReference type="Pfam" id="PF00364">
    <property type="entry name" value="Biotin_lipoyl"/>
    <property type="match status" value="1"/>
</dbReference>
<dbReference type="PANTHER" id="PTHR45266:SF3">
    <property type="entry name" value="OXALOACETATE DECARBOXYLASE ALPHA CHAIN"/>
    <property type="match status" value="1"/>
</dbReference>
<dbReference type="EMBL" id="CP069280">
    <property type="protein sequence ID" value="QRI53530.1"/>
    <property type="molecule type" value="Genomic_DNA"/>
</dbReference>
<name>A0A0A2HHS5_CLOBO</name>